<keyword evidence="2" id="KW-0347">Helicase</keyword>
<dbReference type="GO" id="GO:0016787">
    <property type="term" value="F:hydrolase activity"/>
    <property type="evidence" value="ECO:0007669"/>
    <property type="project" value="UniProtKB-KW"/>
</dbReference>
<dbReference type="InterPro" id="IPR027417">
    <property type="entry name" value="P-loop_NTPase"/>
</dbReference>
<dbReference type="PANTHER" id="PTHR18934:SF221">
    <property type="entry name" value="ATP-DEPENDENT RNA HELICASE DHX34-RELATED"/>
    <property type="match status" value="1"/>
</dbReference>
<proteinExistence type="predicted"/>
<sequence>MSGDFLMGLLRELIRRRADLKLILMSATINLELFTSYFSGAPVIEVRF</sequence>
<dbReference type="AlphaFoldDB" id="A0A914RVP4"/>
<organism evidence="3 4">
    <name type="scientific">Parascaris equorum</name>
    <name type="common">Equine roundworm</name>
    <dbReference type="NCBI Taxonomy" id="6256"/>
    <lineage>
        <taxon>Eukaryota</taxon>
        <taxon>Metazoa</taxon>
        <taxon>Ecdysozoa</taxon>
        <taxon>Nematoda</taxon>
        <taxon>Chromadorea</taxon>
        <taxon>Rhabditida</taxon>
        <taxon>Spirurina</taxon>
        <taxon>Ascaridomorpha</taxon>
        <taxon>Ascaridoidea</taxon>
        <taxon>Ascarididae</taxon>
        <taxon>Parascaris</taxon>
    </lineage>
</organism>
<dbReference type="WBParaSite" id="PEQ_0000892401-mRNA-1">
    <property type="protein sequence ID" value="PEQ_0000892401-mRNA-1"/>
    <property type="gene ID" value="PEQ_0000892401"/>
</dbReference>
<accession>A0A914RVP4</accession>
<evidence type="ECO:0000256" key="2">
    <source>
        <dbReference type="ARBA" id="ARBA00022806"/>
    </source>
</evidence>
<dbReference type="GO" id="GO:0003723">
    <property type="term" value="F:RNA binding"/>
    <property type="evidence" value="ECO:0007669"/>
    <property type="project" value="TreeGrafter"/>
</dbReference>
<keyword evidence="1" id="KW-0378">Hydrolase</keyword>
<protein>
    <submittedName>
        <fullName evidence="4">Uncharacterized protein</fullName>
    </submittedName>
</protein>
<keyword evidence="2" id="KW-0067">ATP-binding</keyword>
<dbReference type="PANTHER" id="PTHR18934">
    <property type="entry name" value="ATP-DEPENDENT RNA HELICASE"/>
    <property type="match status" value="1"/>
</dbReference>
<keyword evidence="3" id="KW-1185">Reference proteome</keyword>
<evidence type="ECO:0000256" key="1">
    <source>
        <dbReference type="ARBA" id="ARBA00022801"/>
    </source>
</evidence>
<dbReference type="Gene3D" id="3.40.50.300">
    <property type="entry name" value="P-loop containing nucleotide triphosphate hydrolases"/>
    <property type="match status" value="1"/>
</dbReference>
<evidence type="ECO:0000313" key="4">
    <source>
        <dbReference type="WBParaSite" id="PEQ_0000892401-mRNA-1"/>
    </source>
</evidence>
<evidence type="ECO:0000313" key="3">
    <source>
        <dbReference type="Proteomes" id="UP000887564"/>
    </source>
</evidence>
<dbReference type="GO" id="GO:0004386">
    <property type="term" value="F:helicase activity"/>
    <property type="evidence" value="ECO:0007669"/>
    <property type="project" value="UniProtKB-KW"/>
</dbReference>
<dbReference type="Proteomes" id="UP000887564">
    <property type="component" value="Unplaced"/>
</dbReference>
<keyword evidence="2" id="KW-0547">Nucleotide-binding</keyword>
<reference evidence="4" key="1">
    <citation type="submission" date="2022-11" db="UniProtKB">
        <authorList>
            <consortium name="WormBaseParasite"/>
        </authorList>
    </citation>
    <scope>IDENTIFICATION</scope>
</reference>
<name>A0A914RVP4_PAREQ</name>